<reference evidence="3 4" key="1">
    <citation type="journal article" date="2010" name="Int. J. Syst. Evol. Microbiol.">
        <title>Reclassification of Herbaspirillum putei as a later heterotypic synonym of Herbaspirillum huttiense, with the description of H. huttiense subsp. huttiense subsp. nov. and H. huttiense subsp. putei subsp. nov., comb. nov., and description of Herbaspirillum aquaticum sp. nov.</title>
        <authorList>
            <person name="Dobritsa A.P."/>
            <person name="Reddy M.C."/>
            <person name="Samadpour M."/>
        </authorList>
    </citation>
    <scope>NUCLEOTIDE SEQUENCE [LARGE SCALE GENOMIC DNA]</scope>
    <source>
        <strain evidence="3 4">IEH 4430</strain>
    </source>
</reference>
<keyword evidence="2" id="KW-0732">Signal</keyword>
<gene>
    <name evidence="3" type="ORF">CEJ45_21830</name>
</gene>
<evidence type="ECO:0000313" key="4">
    <source>
        <dbReference type="Proteomes" id="UP000214747"/>
    </source>
</evidence>
<feature type="region of interest" description="Disordered" evidence="1">
    <location>
        <begin position="23"/>
        <end position="118"/>
    </location>
</feature>
<sequence length="118" mass="12294">MKTRHILISSLFMALAGSAMAQNAPTSGNVVGAAPAAPMSATATTPSAVPSNDPFVQKRQADADAKAEYKAQKKAAKQEYKADKKAAKAQLKQEKKDSTAQRNEALAASPAPPTDKTP</sequence>
<feature type="signal peptide" evidence="2">
    <location>
        <begin position="1"/>
        <end position="21"/>
    </location>
</feature>
<evidence type="ECO:0000256" key="1">
    <source>
        <dbReference type="SAM" id="MobiDB-lite"/>
    </source>
</evidence>
<dbReference type="EMBL" id="NJGV01000027">
    <property type="protein sequence ID" value="OWY32329.1"/>
    <property type="molecule type" value="Genomic_DNA"/>
</dbReference>
<comment type="caution">
    <text evidence="3">The sequence shown here is derived from an EMBL/GenBank/DDBJ whole genome shotgun (WGS) entry which is preliminary data.</text>
</comment>
<feature type="compositionally biased region" description="Low complexity" evidence="1">
    <location>
        <begin position="30"/>
        <end position="51"/>
    </location>
</feature>
<organism evidence="3 4">
    <name type="scientific">Herbaspirillum aquaticum</name>
    <dbReference type="NCBI Taxonomy" id="568783"/>
    <lineage>
        <taxon>Bacteria</taxon>
        <taxon>Pseudomonadati</taxon>
        <taxon>Pseudomonadota</taxon>
        <taxon>Betaproteobacteria</taxon>
        <taxon>Burkholderiales</taxon>
        <taxon>Oxalobacteraceae</taxon>
        <taxon>Herbaspirillum</taxon>
    </lineage>
</organism>
<name>A0A225SMX6_9BURK</name>
<keyword evidence="4" id="KW-1185">Reference proteome</keyword>
<accession>A0A225SMX6</accession>
<dbReference type="AlphaFoldDB" id="A0A225SMX6"/>
<dbReference type="Proteomes" id="UP000214747">
    <property type="component" value="Unassembled WGS sequence"/>
</dbReference>
<evidence type="ECO:0000256" key="2">
    <source>
        <dbReference type="SAM" id="SignalP"/>
    </source>
</evidence>
<feature type="chain" id="PRO_5012375316" description="Acid-shock protein" evidence="2">
    <location>
        <begin position="22"/>
        <end position="118"/>
    </location>
</feature>
<dbReference type="RefSeq" id="WP_088757160.1">
    <property type="nucleotide sequence ID" value="NZ_NJGV01000027.1"/>
</dbReference>
<feature type="compositionally biased region" description="Basic and acidic residues" evidence="1">
    <location>
        <begin position="59"/>
        <end position="99"/>
    </location>
</feature>
<evidence type="ECO:0008006" key="5">
    <source>
        <dbReference type="Google" id="ProtNLM"/>
    </source>
</evidence>
<proteinExistence type="predicted"/>
<evidence type="ECO:0000313" key="3">
    <source>
        <dbReference type="EMBL" id="OWY32329.1"/>
    </source>
</evidence>
<protein>
    <recommendedName>
        <fullName evidence="5">Acid-shock protein</fullName>
    </recommendedName>
</protein>